<gene>
    <name evidence="1" type="ORF">AFUS01_LOCUS7677</name>
</gene>
<protein>
    <submittedName>
        <fullName evidence="1">Uncharacterized protein</fullName>
    </submittedName>
</protein>
<comment type="caution">
    <text evidence="1">The sequence shown here is derived from an EMBL/GenBank/DDBJ whole genome shotgun (WGS) entry which is preliminary data.</text>
</comment>
<evidence type="ECO:0000313" key="1">
    <source>
        <dbReference type="EMBL" id="CAG7718274.1"/>
    </source>
</evidence>
<name>A0A8J2JP27_9HEXA</name>
<dbReference type="Proteomes" id="UP000708208">
    <property type="component" value="Unassembled WGS sequence"/>
</dbReference>
<organism evidence="1 2">
    <name type="scientific">Allacma fusca</name>
    <dbReference type="NCBI Taxonomy" id="39272"/>
    <lineage>
        <taxon>Eukaryota</taxon>
        <taxon>Metazoa</taxon>
        <taxon>Ecdysozoa</taxon>
        <taxon>Arthropoda</taxon>
        <taxon>Hexapoda</taxon>
        <taxon>Collembola</taxon>
        <taxon>Symphypleona</taxon>
        <taxon>Sminthuridae</taxon>
        <taxon>Allacma</taxon>
    </lineage>
</organism>
<reference evidence="1" key="1">
    <citation type="submission" date="2021-06" db="EMBL/GenBank/DDBJ databases">
        <authorList>
            <person name="Hodson N. C."/>
            <person name="Mongue J. A."/>
            <person name="Jaron S. K."/>
        </authorList>
    </citation>
    <scope>NUCLEOTIDE SEQUENCE</scope>
</reference>
<evidence type="ECO:0000313" key="2">
    <source>
        <dbReference type="Proteomes" id="UP000708208"/>
    </source>
</evidence>
<dbReference type="EMBL" id="CAJVCH010052165">
    <property type="protein sequence ID" value="CAG7718274.1"/>
    <property type="molecule type" value="Genomic_DNA"/>
</dbReference>
<dbReference type="AlphaFoldDB" id="A0A8J2JP27"/>
<feature type="non-terminal residue" evidence="1">
    <location>
        <position position="1"/>
    </location>
</feature>
<accession>A0A8J2JP27</accession>
<sequence>MDSSNWDSICKDFKEKNFEKVIEEIIIWRERIPALPVGAESTLFLLQAIVF</sequence>
<keyword evidence="2" id="KW-1185">Reference proteome</keyword>
<feature type="non-terminal residue" evidence="1">
    <location>
        <position position="51"/>
    </location>
</feature>
<proteinExistence type="predicted"/>